<evidence type="ECO:0000313" key="4">
    <source>
        <dbReference type="Proteomes" id="UP000278746"/>
    </source>
</evidence>
<feature type="domain" description="Beta-lactamase-related" evidence="2">
    <location>
        <begin position="9"/>
        <end position="328"/>
    </location>
</feature>
<dbReference type="Proteomes" id="UP000278746">
    <property type="component" value="Unassembled WGS sequence"/>
</dbReference>
<dbReference type="PANTHER" id="PTHR46825">
    <property type="entry name" value="D-ALANYL-D-ALANINE-CARBOXYPEPTIDASE/ENDOPEPTIDASE AMPH"/>
    <property type="match status" value="1"/>
</dbReference>
<dbReference type="InterPro" id="IPR012338">
    <property type="entry name" value="Beta-lactam/transpept-like"/>
</dbReference>
<dbReference type="RefSeq" id="WP_122900742.1">
    <property type="nucleotide sequence ID" value="NZ_RHIB01000003.1"/>
</dbReference>
<dbReference type="Pfam" id="PF00144">
    <property type="entry name" value="Beta-lactamase"/>
    <property type="match status" value="1"/>
</dbReference>
<keyword evidence="3" id="KW-0378">Hydrolase</keyword>
<dbReference type="Gene3D" id="1.25.40.10">
    <property type="entry name" value="Tetratricopeptide repeat domain"/>
    <property type="match status" value="1"/>
</dbReference>
<reference evidence="3 4" key="1">
    <citation type="submission" date="2018-10" db="EMBL/GenBank/DDBJ databases">
        <title>Bacillus Keqinensis sp. nov., a moderately halophilic bacterium isolated from a saline-alkaline lake.</title>
        <authorList>
            <person name="Wang H."/>
        </authorList>
    </citation>
    <scope>NUCLEOTIDE SEQUENCE [LARGE SCALE GENOMIC DNA]</scope>
    <source>
        <strain evidence="3 4">KQ-3</strain>
    </source>
</reference>
<evidence type="ECO:0000313" key="3">
    <source>
        <dbReference type="EMBL" id="RNA66870.1"/>
    </source>
</evidence>
<evidence type="ECO:0000259" key="2">
    <source>
        <dbReference type="Pfam" id="PF00144"/>
    </source>
</evidence>
<dbReference type="PROSITE" id="PS50005">
    <property type="entry name" value="TPR"/>
    <property type="match status" value="1"/>
</dbReference>
<dbReference type="InterPro" id="IPR050491">
    <property type="entry name" value="AmpC-like"/>
</dbReference>
<gene>
    <name evidence="3" type="ORF">EBO34_16845</name>
</gene>
<protein>
    <submittedName>
        <fullName evidence="3">Serine hydrolase</fullName>
    </submittedName>
</protein>
<dbReference type="InterPro" id="IPR011990">
    <property type="entry name" value="TPR-like_helical_dom_sf"/>
</dbReference>
<dbReference type="SUPFAM" id="SSF56601">
    <property type="entry name" value="beta-lactamase/transpeptidase-like"/>
    <property type="match status" value="1"/>
</dbReference>
<dbReference type="SUPFAM" id="SSF48452">
    <property type="entry name" value="TPR-like"/>
    <property type="match status" value="1"/>
</dbReference>
<dbReference type="OrthoDB" id="846150at2"/>
<dbReference type="AlphaFoldDB" id="A0A3M7TR89"/>
<organism evidence="3 4">
    <name type="scientific">Alteribacter keqinensis</name>
    <dbReference type="NCBI Taxonomy" id="2483800"/>
    <lineage>
        <taxon>Bacteria</taxon>
        <taxon>Bacillati</taxon>
        <taxon>Bacillota</taxon>
        <taxon>Bacilli</taxon>
        <taxon>Bacillales</taxon>
        <taxon>Bacillaceae</taxon>
        <taxon>Alteribacter</taxon>
    </lineage>
</organism>
<dbReference type="GO" id="GO:0016787">
    <property type="term" value="F:hydrolase activity"/>
    <property type="evidence" value="ECO:0007669"/>
    <property type="project" value="UniProtKB-KW"/>
</dbReference>
<keyword evidence="1" id="KW-0802">TPR repeat</keyword>
<feature type="repeat" description="TPR" evidence="1">
    <location>
        <begin position="423"/>
        <end position="456"/>
    </location>
</feature>
<comment type="caution">
    <text evidence="3">The sequence shown here is derived from an EMBL/GenBank/DDBJ whole genome shotgun (WGS) entry which is preliminary data.</text>
</comment>
<dbReference type="Gene3D" id="3.40.710.10">
    <property type="entry name" value="DD-peptidase/beta-lactamase superfamily"/>
    <property type="match status" value="1"/>
</dbReference>
<keyword evidence="4" id="KW-1185">Reference proteome</keyword>
<dbReference type="InterPro" id="IPR019734">
    <property type="entry name" value="TPR_rpt"/>
</dbReference>
<dbReference type="EMBL" id="RHIB01000003">
    <property type="protein sequence ID" value="RNA66870.1"/>
    <property type="molecule type" value="Genomic_DNA"/>
</dbReference>
<sequence length="469" mass="52324">MSQITGELTRLLEDFVSRKPVPGLAVGVIADKKVIFTKGFGVKNTETKDPVTEHSLFHMASVSKTFVALGMMQLVQDGKLGLEDYVKDHLPYFTMKDPRYLKITIRQLLSHVSGMPDEESFDWANPEYDDEALERYVKGLYNKELLWDPGSGSAYSNIAYEILGDVIQKVSATPFETYMKREILEKVNMTKSSFLKTEFDPELLTTPHVLNTDGYYGPRVSKIYPYHRAHGPSSTLCSNVVDMCSYAQAVLNNDSGLLKHDSFARLFEPHSGTPWGKETSENGLAWFLGEYKGRRVASHGGLDTGYRSNLVLLPDDGIAVVLMTNADYIGTKVIWNTILDVIFGEPVQRIKNSLARHLAGLFVQSGQKEAFEKYGQMKENKFDGFLLIEGELNYAAYELFEAGKVDEALGLLLLSIDLYPESSNLHDSVGEMYEAKGSNNAAAGYFSKAIALDPDNKDAIANLERVKKQ</sequence>
<dbReference type="PANTHER" id="PTHR46825:SF9">
    <property type="entry name" value="BETA-LACTAMASE-RELATED DOMAIN-CONTAINING PROTEIN"/>
    <property type="match status" value="1"/>
</dbReference>
<dbReference type="InterPro" id="IPR001466">
    <property type="entry name" value="Beta-lactam-related"/>
</dbReference>
<evidence type="ECO:0000256" key="1">
    <source>
        <dbReference type="PROSITE-ProRule" id="PRU00339"/>
    </source>
</evidence>
<name>A0A3M7TR89_9BACI</name>
<proteinExistence type="predicted"/>
<accession>A0A3M7TR89</accession>